<feature type="region of interest" description="Disordered" evidence="7">
    <location>
        <begin position="435"/>
        <end position="484"/>
    </location>
</feature>
<feature type="transmembrane region" description="Helical" evidence="8">
    <location>
        <begin position="238"/>
        <end position="256"/>
    </location>
</feature>
<feature type="transmembrane region" description="Helical" evidence="8">
    <location>
        <begin position="105"/>
        <end position="125"/>
    </location>
</feature>
<evidence type="ECO:0000256" key="2">
    <source>
        <dbReference type="ARBA" id="ARBA00008170"/>
    </source>
</evidence>
<dbReference type="GO" id="GO:0016020">
    <property type="term" value="C:membrane"/>
    <property type="evidence" value="ECO:0007669"/>
    <property type="project" value="UniProtKB-SubCell"/>
</dbReference>
<dbReference type="STRING" id="930991.A0A0D0DK20"/>
<feature type="region of interest" description="Disordered" evidence="7">
    <location>
        <begin position="392"/>
        <end position="421"/>
    </location>
</feature>
<dbReference type="InterPro" id="IPR051359">
    <property type="entry name" value="CaCA_antiporter"/>
</dbReference>
<keyword evidence="12" id="KW-1185">Reference proteome</keyword>
<feature type="transmembrane region" description="Helical" evidence="8">
    <location>
        <begin position="619"/>
        <end position="637"/>
    </location>
</feature>
<evidence type="ECO:0000256" key="4">
    <source>
        <dbReference type="ARBA" id="ARBA00022692"/>
    </source>
</evidence>
<feature type="domain" description="Sodium/calcium exchanger membrane region" evidence="10">
    <location>
        <begin position="112"/>
        <end position="251"/>
    </location>
</feature>
<evidence type="ECO:0000256" key="7">
    <source>
        <dbReference type="SAM" id="MobiDB-lite"/>
    </source>
</evidence>
<feature type="transmembrane region" description="Helical" evidence="8">
    <location>
        <begin position="707"/>
        <end position="733"/>
    </location>
</feature>
<organism evidence="11 12">
    <name type="scientific">Paxillus rubicundulus Ve08.2h10</name>
    <dbReference type="NCBI Taxonomy" id="930991"/>
    <lineage>
        <taxon>Eukaryota</taxon>
        <taxon>Fungi</taxon>
        <taxon>Dikarya</taxon>
        <taxon>Basidiomycota</taxon>
        <taxon>Agaricomycotina</taxon>
        <taxon>Agaricomycetes</taxon>
        <taxon>Agaricomycetidae</taxon>
        <taxon>Boletales</taxon>
        <taxon>Paxilineae</taxon>
        <taxon>Paxillaceae</taxon>
        <taxon>Paxillus</taxon>
    </lineage>
</organism>
<feature type="transmembrane region" description="Helical" evidence="8">
    <location>
        <begin position="208"/>
        <end position="226"/>
    </location>
</feature>
<feature type="signal peptide" evidence="9">
    <location>
        <begin position="1"/>
        <end position="27"/>
    </location>
</feature>
<protein>
    <recommendedName>
        <fullName evidence="10">Sodium/calcium exchanger membrane region domain-containing protein</fullName>
    </recommendedName>
</protein>
<feature type="transmembrane region" description="Helical" evidence="8">
    <location>
        <begin position="672"/>
        <end position="695"/>
    </location>
</feature>
<comment type="subcellular location">
    <subcellularLocation>
        <location evidence="1">Membrane</location>
        <topology evidence="1">Multi-pass membrane protein</topology>
    </subcellularLocation>
</comment>
<name>A0A0D0DK20_9AGAM</name>
<dbReference type="PANTHER" id="PTHR12266">
    <property type="entry name" value="NA+/CA2+ K+ INDEPENDENT EXCHANGER"/>
    <property type="match status" value="1"/>
</dbReference>
<keyword evidence="6 8" id="KW-0472">Membrane</keyword>
<dbReference type="Gene3D" id="1.20.1420.30">
    <property type="entry name" value="NCX, central ion-binding region"/>
    <property type="match status" value="2"/>
</dbReference>
<evidence type="ECO:0000256" key="5">
    <source>
        <dbReference type="ARBA" id="ARBA00022989"/>
    </source>
</evidence>
<keyword evidence="3" id="KW-0813">Transport</keyword>
<proteinExistence type="inferred from homology"/>
<reference evidence="12" key="2">
    <citation type="submission" date="2015-01" db="EMBL/GenBank/DDBJ databases">
        <title>Evolutionary Origins and Diversification of the Mycorrhizal Mutualists.</title>
        <authorList>
            <consortium name="DOE Joint Genome Institute"/>
            <consortium name="Mycorrhizal Genomics Consortium"/>
            <person name="Kohler A."/>
            <person name="Kuo A."/>
            <person name="Nagy L.G."/>
            <person name="Floudas D."/>
            <person name="Copeland A."/>
            <person name="Barry K.W."/>
            <person name="Cichocki N."/>
            <person name="Veneault-Fourrey C."/>
            <person name="LaButti K."/>
            <person name="Lindquist E.A."/>
            <person name="Lipzen A."/>
            <person name="Lundell T."/>
            <person name="Morin E."/>
            <person name="Murat C."/>
            <person name="Riley R."/>
            <person name="Ohm R."/>
            <person name="Sun H."/>
            <person name="Tunlid A."/>
            <person name="Henrissat B."/>
            <person name="Grigoriev I.V."/>
            <person name="Hibbett D.S."/>
            <person name="Martin F."/>
        </authorList>
    </citation>
    <scope>NUCLEOTIDE SEQUENCE [LARGE SCALE GENOMIC DNA]</scope>
    <source>
        <strain evidence="12">Ve08.2h10</strain>
    </source>
</reference>
<dbReference type="Proteomes" id="UP000054538">
    <property type="component" value="Unassembled WGS sequence"/>
</dbReference>
<feature type="transmembrane region" description="Helical" evidence="8">
    <location>
        <begin position="753"/>
        <end position="772"/>
    </location>
</feature>
<dbReference type="FunCoup" id="A0A0D0DK20">
    <property type="interactions" value="46"/>
</dbReference>
<accession>A0A0D0DK20</accession>
<dbReference type="Pfam" id="PF01699">
    <property type="entry name" value="Na_Ca_ex"/>
    <property type="match status" value="2"/>
</dbReference>
<evidence type="ECO:0000256" key="6">
    <source>
        <dbReference type="ARBA" id="ARBA00023136"/>
    </source>
</evidence>
<feature type="domain" description="Sodium/calcium exchanger membrane region" evidence="10">
    <location>
        <begin position="654"/>
        <end position="798"/>
    </location>
</feature>
<dbReference type="EMBL" id="KN825383">
    <property type="protein sequence ID" value="KIK91478.1"/>
    <property type="molecule type" value="Genomic_DNA"/>
</dbReference>
<feature type="compositionally biased region" description="Low complexity" evidence="7">
    <location>
        <begin position="338"/>
        <end position="347"/>
    </location>
</feature>
<dbReference type="GO" id="GO:0006874">
    <property type="term" value="P:intracellular calcium ion homeostasis"/>
    <property type="evidence" value="ECO:0007669"/>
    <property type="project" value="TreeGrafter"/>
</dbReference>
<evidence type="ECO:0000256" key="1">
    <source>
        <dbReference type="ARBA" id="ARBA00004141"/>
    </source>
</evidence>
<dbReference type="PANTHER" id="PTHR12266:SF0">
    <property type="entry name" value="MITOCHONDRIAL SODIUM_CALCIUM EXCHANGER PROTEIN"/>
    <property type="match status" value="1"/>
</dbReference>
<feature type="chain" id="PRO_5002209036" description="Sodium/calcium exchanger membrane region domain-containing protein" evidence="9">
    <location>
        <begin position="28"/>
        <end position="806"/>
    </location>
</feature>
<gene>
    <name evidence="11" type="ORF">PAXRUDRAFT_149420</name>
</gene>
<feature type="region of interest" description="Disordered" evidence="7">
    <location>
        <begin position="313"/>
        <end position="347"/>
    </location>
</feature>
<dbReference type="HOGENOM" id="CLU_004979_2_0_1"/>
<feature type="transmembrane region" description="Helical" evidence="8">
    <location>
        <begin position="524"/>
        <end position="545"/>
    </location>
</feature>
<evidence type="ECO:0000256" key="3">
    <source>
        <dbReference type="ARBA" id="ARBA00022448"/>
    </source>
</evidence>
<feature type="transmembrane region" description="Helical" evidence="8">
    <location>
        <begin position="784"/>
        <end position="801"/>
    </location>
</feature>
<dbReference type="OrthoDB" id="407410at2759"/>
<feature type="transmembrane region" description="Helical" evidence="8">
    <location>
        <begin position="592"/>
        <end position="613"/>
    </location>
</feature>
<evidence type="ECO:0000256" key="8">
    <source>
        <dbReference type="SAM" id="Phobius"/>
    </source>
</evidence>
<feature type="transmembrane region" description="Helical" evidence="8">
    <location>
        <begin position="649"/>
        <end position="666"/>
    </location>
</feature>
<feature type="compositionally biased region" description="Basic and acidic residues" evidence="7">
    <location>
        <begin position="438"/>
        <end position="454"/>
    </location>
</feature>
<keyword evidence="5 8" id="KW-1133">Transmembrane helix</keyword>
<evidence type="ECO:0000313" key="12">
    <source>
        <dbReference type="Proteomes" id="UP000054538"/>
    </source>
</evidence>
<keyword evidence="4 8" id="KW-0812">Transmembrane</keyword>
<evidence type="ECO:0000259" key="10">
    <source>
        <dbReference type="Pfam" id="PF01699"/>
    </source>
</evidence>
<dbReference type="InterPro" id="IPR004837">
    <property type="entry name" value="NaCa_Exmemb"/>
</dbReference>
<dbReference type="InterPro" id="IPR044880">
    <property type="entry name" value="NCX_ion-bd_dom_sf"/>
</dbReference>
<sequence>MSLTNAKALFVVCLVINCVLWSQGRYAQRPSYHYHSSAHTLWKREAFSDLSNVSTLRNAQCRPLAFDLPSQQCAHVRQECVPSDTFLSIPYLHIYFCAEHSIRPFVFVGLLVWLLFLFSTLGISASDFFTPNLATIAQFLGLDENVAGVTFLAFGNASPDVFSTFSAMRAHSGGLAFGELLGAASFIVSCVVGSMCIIRPFKVDRIPFLRDVGFFTVAVSMLLWILRDSKIMPWESCMLVLLYITYAFTVIVGSWWENRREKRRRIEALIRAEYMDDVQPYLAEPYTDTPSPPATSSGGLTVPLVSPIPVRARASSSPNIPRLGVQTQLPPRPHSHSRTPSPITTPSHLTQMPSFSLVGALEFRQVVASLQNQAAGSSLNIFDTPVTPFAGGHYHRHTRSGSHSPNGTGASEVDPWDAALGVPLDDRSPRLLRTSILGDRDHEEAGPTSTREEIVSPLSIPTIPSISHTPASPSQSDASTEVERRIPPTRCQRLWHVLAHTWHILFPSLHQFKSKTFLGKIVSLFAAPAVMALTLTLPVVVIPYGNDGAHEEKRHQARETLLVEFEEEGVERALMAEHEVQEDLHEMKFNKWLMAVQCIVGPLFCVGVLFSGSEHIERLLAGTVAVGFAAALLVLVFSNKGSHPTARMARCSMGFFVAIIWIMAIADEVVNVLQTFGLIFGLSDAIIGLTIFAVGNSLADLVANMSVAVFAPIMGFSACFGGPMINILLGVGISGSYVINKTGHAYELEFTPTLITSTVGLLTLLLTTLFVVPMNGYFLSRRWGIFLIMAYVVLMTANLFVELSYE</sequence>
<dbReference type="AlphaFoldDB" id="A0A0D0DK20"/>
<evidence type="ECO:0000313" key="11">
    <source>
        <dbReference type="EMBL" id="KIK91478.1"/>
    </source>
</evidence>
<keyword evidence="9" id="KW-0732">Signal</keyword>
<feature type="compositionally biased region" description="Polar residues" evidence="7">
    <location>
        <begin position="314"/>
        <end position="329"/>
    </location>
</feature>
<dbReference type="InParanoid" id="A0A0D0DK20"/>
<comment type="similarity">
    <text evidence="2">Belongs to the Ca(2+):cation antiporter (CaCA) (TC 2.A.19) family.</text>
</comment>
<reference evidence="11 12" key="1">
    <citation type="submission" date="2014-04" db="EMBL/GenBank/DDBJ databases">
        <authorList>
            <consortium name="DOE Joint Genome Institute"/>
            <person name="Kuo A."/>
            <person name="Kohler A."/>
            <person name="Jargeat P."/>
            <person name="Nagy L.G."/>
            <person name="Floudas D."/>
            <person name="Copeland A."/>
            <person name="Barry K.W."/>
            <person name="Cichocki N."/>
            <person name="Veneault-Fourrey C."/>
            <person name="LaButti K."/>
            <person name="Lindquist E.A."/>
            <person name="Lipzen A."/>
            <person name="Lundell T."/>
            <person name="Morin E."/>
            <person name="Murat C."/>
            <person name="Sun H."/>
            <person name="Tunlid A."/>
            <person name="Henrissat B."/>
            <person name="Grigoriev I.V."/>
            <person name="Hibbett D.S."/>
            <person name="Martin F."/>
            <person name="Nordberg H.P."/>
            <person name="Cantor M.N."/>
            <person name="Hua S.X."/>
        </authorList>
    </citation>
    <scope>NUCLEOTIDE SEQUENCE [LARGE SCALE GENOMIC DNA]</scope>
    <source>
        <strain evidence="11 12">Ve08.2h10</strain>
    </source>
</reference>
<evidence type="ECO:0000256" key="9">
    <source>
        <dbReference type="SAM" id="SignalP"/>
    </source>
</evidence>
<feature type="transmembrane region" description="Helical" evidence="8">
    <location>
        <begin position="180"/>
        <end position="201"/>
    </location>
</feature>
<feature type="compositionally biased region" description="Low complexity" evidence="7">
    <location>
        <begin position="455"/>
        <end position="474"/>
    </location>
</feature>
<dbReference type="GO" id="GO:0008324">
    <property type="term" value="F:monoatomic cation transmembrane transporter activity"/>
    <property type="evidence" value="ECO:0007669"/>
    <property type="project" value="TreeGrafter"/>
</dbReference>